<evidence type="ECO:0000256" key="1">
    <source>
        <dbReference type="SAM" id="MobiDB-lite"/>
    </source>
</evidence>
<proteinExistence type="predicted"/>
<dbReference type="PANTHER" id="PTHR37826">
    <property type="entry name" value="FLOTILLIN BAND_7_5 DOMAIN PROTEIN"/>
    <property type="match status" value="1"/>
</dbReference>
<evidence type="ECO:0000313" key="2">
    <source>
        <dbReference type="EMBL" id="MCS0499593.1"/>
    </source>
</evidence>
<organism evidence="2 3">
    <name type="scientific">Protaetiibacter mangrovi</name>
    <dbReference type="NCBI Taxonomy" id="2970926"/>
    <lineage>
        <taxon>Bacteria</taxon>
        <taxon>Bacillati</taxon>
        <taxon>Actinomycetota</taxon>
        <taxon>Actinomycetes</taxon>
        <taxon>Micrococcales</taxon>
        <taxon>Microbacteriaceae</taxon>
        <taxon>Protaetiibacter</taxon>
    </lineage>
</organism>
<comment type="caution">
    <text evidence="2">The sequence shown here is derived from an EMBL/GenBank/DDBJ whole genome shotgun (WGS) entry which is preliminary data.</text>
</comment>
<sequence>MGFIKAFTGALGGTFADQWIDFFTVPSVQPTAALFPAIKQETNAGRGSNTKGSEHIITNGSKIVVPEGYGLITMQDGEITGLVAEAGGYTWQSDDVNSQSFFAGNGFLSPVIKQSWERFKRGGIPGSQQAAFYVSLKELPNNRFGTQSEIYWDDAWLGTQVGALTRGSYTLRIVDPILFVKQFVPATYLTGAQVFDFTDMNNDAATQLFNEVVSALAPAFSKYTNDPSRTRITQIQSDSLGFAKSLAEAVEEGYSWKANRGLEIVSTAIVSIEYDADTTELLSKVKRADALSGARGNSNLQASVAAGFEAAGETGGGAGLVGLGMAAGTTGLGSLQQPVAPAPAPAAPAATAPAADDPVAKLTQAKQMLDAGLITQDDYDALKAKVLGS</sequence>
<dbReference type="CDD" id="cd03408">
    <property type="entry name" value="SPFH_like_u1"/>
    <property type="match status" value="1"/>
</dbReference>
<dbReference type="Proteomes" id="UP001205337">
    <property type="component" value="Unassembled WGS sequence"/>
</dbReference>
<reference evidence="2 3" key="1">
    <citation type="submission" date="2022-08" db="EMBL/GenBank/DDBJ databases">
        <authorList>
            <person name="Li F."/>
        </authorList>
    </citation>
    <scope>NUCLEOTIDE SEQUENCE [LARGE SCALE GENOMIC DNA]</scope>
    <source>
        <strain evidence="2 3">10F1B-8-1</strain>
    </source>
</reference>
<keyword evidence="3" id="KW-1185">Reference proteome</keyword>
<name>A0ABT1ZFW3_9MICO</name>
<feature type="region of interest" description="Disordered" evidence="1">
    <location>
        <begin position="336"/>
        <end position="358"/>
    </location>
</feature>
<dbReference type="RefSeq" id="WP_258798650.1">
    <property type="nucleotide sequence ID" value="NZ_JANTHX010000007.1"/>
</dbReference>
<evidence type="ECO:0000313" key="3">
    <source>
        <dbReference type="Proteomes" id="UP001205337"/>
    </source>
</evidence>
<dbReference type="EMBL" id="JANTHX010000007">
    <property type="protein sequence ID" value="MCS0499593.1"/>
    <property type="molecule type" value="Genomic_DNA"/>
</dbReference>
<dbReference type="InterPro" id="IPR033880">
    <property type="entry name" value="SPFH_YdjI"/>
</dbReference>
<dbReference type="PANTHER" id="PTHR37826:SF2">
    <property type="entry name" value="ZINC-RIBBON DOMAIN-CONTAINING PROTEIN"/>
    <property type="match status" value="1"/>
</dbReference>
<protein>
    <submittedName>
        <fullName evidence="2">SPFH domain-containing protein</fullName>
    </submittedName>
</protein>
<accession>A0ABT1ZFW3</accession>
<gene>
    <name evidence="2" type="ORF">NUH29_08525</name>
</gene>
<feature type="compositionally biased region" description="Low complexity" evidence="1">
    <location>
        <begin position="347"/>
        <end position="357"/>
    </location>
</feature>